<name>A0ABP8TQG5_9ACTN</name>
<dbReference type="Pfam" id="PF22673">
    <property type="entry name" value="MCP-like_PDC_1"/>
    <property type="match status" value="1"/>
</dbReference>
<comment type="caution">
    <text evidence="1">The sequence shown here is derived from an EMBL/GenBank/DDBJ whole genome shotgun (WGS) entry which is preliminary data.</text>
</comment>
<dbReference type="Gene3D" id="3.30.450.20">
    <property type="entry name" value="PAS domain"/>
    <property type="match status" value="1"/>
</dbReference>
<organism evidence="1 2">
    <name type="scientific">Actinoallomurus liliacearum</name>
    <dbReference type="NCBI Taxonomy" id="1080073"/>
    <lineage>
        <taxon>Bacteria</taxon>
        <taxon>Bacillati</taxon>
        <taxon>Actinomycetota</taxon>
        <taxon>Actinomycetes</taxon>
        <taxon>Streptosporangiales</taxon>
        <taxon>Thermomonosporaceae</taxon>
        <taxon>Actinoallomurus</taxon>
    </lineage>
</organism>
<evidence type="ECO:0000313" key="1">
    <source>
        <dbReference type="EMBL" id="GAA4612493.1"/>
    </source>
</evidence>
<sequence>MTTPFSERAWASLADDIERILRSLRDTAAAFEASFAGRPDVYTLGDIASLRPRIRETLDAFADLAIGTGIVAAPGLLRDAPYWLEWWWRPGGGTPEPLRVNLDPDGPDFFDYFNDEWFDVPVRSGDQHVTGPYVDYACTNEYTFTLSVPVFHGTRPLGVAALDVPCDHLERRIMPALCAERSPRALVNPDGRVIAANTAAAAPGDRLTTGRARADAAHSGALARLCALTGWTVTSPQ</sequence>
<proteinExistence type="predicted"/>
<dbReference type="Proteomes" id="UP001500212">
    <property type="component" value="Unassembled WGS sequence"/>
</dbReference>
<dbReference type="CDD" id="cd12913">
    <property type="entry name" value="PDC1_MCP_like"/>
    <property type="match status" value="1"/>
</dbReference>
<evidence type="ECO:0008006" key="3">
    <source>
        <dbReference type="Google" id="ProtNLM"/>
    </source>
</evidence>
<gene>
    <name evidence="1" type="ORF">GCM10023195_53600</name>
</gene>
<evidence type="ECO:0000313" key="2">
    <source>
        <dbReference type="Proteomes" id="UP001500212"/>
    </source>
</evidence>
<dbReference type="RefSeq" id="WP_345360094.1">
    <property type="nucleotide sequence ID" value="NZ_BAABHJ010000020.1"/>
</dbReference>
<accession>A0ABP8TQG5</accession>
<dbReference type="EMBL" id="BAABHJ010000020">
    <property type="protein sequence ID" value="GAA4612493.1"/>
    <property type="molecule type" value="Genomic_DNA"/>
</dbReference>
<reference evidence="2" key="1">
    <citation type="journal article" date="2019" name="Int. J. Syst. Evol. Microbiol.">
        <title>The Global Catalogue of Microorganisms (GCM) 10K type strain sequencing project: providing services to taxonomists for standard genome sequencing and annotation.</title>
        <authorList>
            <consortium name="The Broad Institute Genomics Platform"/>
            <consortium name="The Broad Institute Genome Sequencing Center for Infectious Disease"/>
            <person name="Wu L."/>
            <person name="Ma J."/>
        </authorList>
    </citation>
    <scope>NUCLEOTIDE SEQUENCE [LARGE SCALE GENOMIC DNA]</scope>
    <source>
        <strain evidence="2">JCM 17938</strain>
    </source>
</reference>
<keyword evidence="2" id="KW-1185">Reference proteome</keyword>
<protein>
    <recommendedName>
        <fullName evidence="3">Cache domain-containing protein</fullName>
    </recommendedName>
</protein>